<evidence type="ECO:0000313" key="1">
    <source>
        <dbReference type="EMBL" id="OQP38645.1"/>
    </source>
</evidence>
<dbReference type="Proteomes" id="UP000192610">
    <property type="component" value="Unassembled WGS sequence"/>
</dbReference>
<accession>A0A1V9DY96</accession>
<name>A0A1V9DY96_9BACT</name>
<organism evidence="1 2">
    <name type="scientific">Niastella yeongjuensis</name>
    <dbReference type="NCBI Taxonomy" id="354355"/>
    <lineage>
        <taxon>Bacteria</taxon>
        <taxon>Pseudomonadati</taxon>
        <taxon>Bacteroidota</taxon>
        <taxon>Chitinophagia</taxon>
        <taxon>Chitinophagales</taxon>
        <taxon>Chitinophagaceae</taxon>
        <taxon>Niastella</taxon>
    </lineage>
</organism>
<dbReference type="SUPFAM" id="SSF49464">
    <property type="entry name" value="Carboxypeptidase regulatory domain-like"/>
    <property type="match status" value="1"/>
</dbReference>
<evidence type="ECO:0008006" key="3">
    <source>
        <dbReference type="Google" id="ProtNLM"/>
    </source>
</evidence>
<dbReference type="STRING" id="354355.SAMN05660816_02772"/>
<proteinExistence type="predicted"/>
<dbReference type="OrthoDB" id="714262at2"/>
<sequence length="257" mass="29418">MMRIKIFRGNILLLFLILLCRLSVAQVVIKGTVYDKQARFGVPNVSVLSTSGIGTITDTLGHYSLKVPNSDSIYFSYLGKSTEKFLVNRLQPDQPLDISLPVSVDMLPSVYVKPPSYHMDSLANRLENKKIFDYESEYLTTPGGFGVGVSFEAIFNAKRIKRLERFRGFLIRQEQDKYVDHRFNKALVRRITGLTSPALDSFMVEYRPTYETIQSFETDYDYYSYIKSCGQSFIAMWKQDHPFEVSDSTRSAVNTSN</sequence>
<comment type="caution">
    <text evidence="1">The sequence shown here is derived from an EMBL/GenBank/DDBJ whole genome shotgun (WGS) entry which is preliminary data.</text>
</comment>
<dbReference type="EMBL" id="LVXG01000082">
    <property type="protein sequence ID" value="OQP38645.1"/>
    <property type="molecule type" value="Genomic_DNA"/>
</dbReference>
<dbReference type="Pfam" id="PF13715">
    <property type="entry name" value="CarbopepD_reg_2"/>
    <property type="match status" value="1"/>
</dbReference>
<reference evidence="2" key="1">
    <citation type="submission" date="2016-04" db="EMBL/GenBank/DDBJ databases">
        <authorList>
            <person name="Chen L."/>
            <person name="Zhuang W."/>
            <person name="Wang G."/>
        </authorList>
    </citation>
    <scope>NUCLEOTIDE SEQUENCE [LARGE SCALE GENOMIC DNA]</scope>
    <source>
        <strain evidence="2">17621</strain>
    </source>
</reference>
<evidence type="ECO:0000313" key="2">
    <source>
        <dbReference type="Proteomes" id="UP000192610"/>
    </source>
</evidence>
<dbReference type="AlphaFoldDB" id="A0A1V9DY96"/>
<dbReference type="RefSeq" id="WP_081204650.1">
    <property type="nucleotide sequence ID" value="NZ_FOCZ01000004.1"/>
</dbReference>
<dbReference type="InterPro" id="IPR008969">
    <property type="entry name" value="CarboxyPept-like_regulatory"/>
</dbReference>
<gene>
    <name evidence="1" type="ORF">A4H97_18155</name>
</gene>
<protein>
    <recommendedName>
        <fullName evidence="3">Carboxypeptidase-like regulatory domain-containing protein</fullName>
    </recommendedName>
</protein>
<keyword evidence="2" id="KW-1185">Reference proteome</keyword>